<gene>
    <name evidence="6" type="ORF">BCV69DRAFT_249909</name>
</gene>
<evidence type="ECO:0000256" key="3">
    <source>
        <dbReference type="ARBA" id="ARBA00022525"/>
    </source>
</evidence>
<proteinExistence type="inferred from homology"/>
<keyword evidence="7" id="KW-1185">Reference proteome</keyword>
<dbReference type="PANTHER" id="PTHR13234">
    <property type="entry name" value="GAMMA-INTERFERON INDUCIBLE LYSOSOMAL THIOL REDUCTASE GILT"/>
    <property type="match status" value="1"/>
</dbReference>
<dbReference type="GO" id="GO:0016671">
    <property type="term" value="F:oxidoreductase activity, acting on a sulfur group of donors, disulfide as acceptor"/>
    <property type="evidence" value="ECO:0007669"/>
    <property type="project" value="InterPro"/>
</dbReference>
<feature type="non-terminal residue" evidence="6">
    <location>
        <position position="1"/>
    </location>
</feature>
<dbReference type="STRING" id="1684307.A0A316U5J7"/>
<keyword evidence="4" id="KW-0732">Signal</keyword>
<protein>
    <submittedName>
        <fullName evidence="6">Uncharacterized protein</fullName>
    </submittedName>
</protein>
<comment type="similarity">
    <text evidence="2">Belongs to the GILT family.</text>
</comment>
<organism evidence="6 7">
    <name type="scientific">Pseudomicrostroma glucosiphilum</name>
    <dbReference type="NCBI Taxonomy" id="1684307"/>
    <lineage>
        <taxon>Eukaryota</taxon>
        <taxon>Fungi</taxon>
        <taxon>Dikarya</taxon>
        <taxon>Basidiomycota</taxon>
        <taxon>Ustilaginomycotina</taxon>
        <taxon>Exobasidiomycetes</taxon>
        <taxon>Microstromatales</taxon>
        <taxon>Microstromatales incertae sedis</taxon>
        <taxon>Pseudomicrostroma</taxon>
    </lineage>
</organism>
<evidence type="ECO:0000313" key="7">
    <source>
        <dbReference type="Proteomes" id="UP000245942"/>
    </source>
</evidence>
<evidence type="ECO:0000256" key="5">
    <source>
        <dbReference type="ARBA" id="ARBA00023180"/>
    </source>
</evidence>
<evidence type="ECO:0000313" key="6">
    <source>
        <dbReference type="EMBL" id="PWN20108.1"/>
    </source>
</evidence>
<comment type="subcellular location">
    <subcellularLocation>
        <location evidence="1">Secreted</location>
    </subcellularLocation>
</comment>
<keyword evidence="5" id="KW-0325">Glycoprotein</keyword>
<accession>A0A316U5J7</accession>
<dbReference type="EMBL" id="KZ819329">
    <property type="protein sequence ID" value="PWN20108.1"/>
    <property type="molecule type" value="Genomic_DNA"/>
</dbReference>
<dbReference type="GeneID" id="37012096"/>
<name>A0A316U5J7_9BASI</name>
<dbReference type="OrthoDB" id="958254at2759"/>
<evidence type="ECO:0000256" key="1">
    <source>
        <dbReference type="ARBA" id="ARBA00004613"/>
    </source>
</evidence>
<dbReference type="Proteomes" id="UP000245942">
    <property type="component" value="Unassembled WGS sequence"/>
</dbReference>
<dbReference type="AlphaFoldDB" id="A0A316U5J7"/>
<keyword evidence="3" id="KW-0964">Secreted</keyword>
<dbReference type="PANTHER" id="PTHR13234:SF8">
    <property type="entry name" value="GAMMA-INTERFERON-INDUCIBLE LYSOSOMAL THIOL REDUCTASE"/>
    <property type="match status" value="1"/>
</dbReference>
<reference evidence="6 7" key="1">
    <citation type="journal article" date="2018" name="Mol. Biol. Evol.">
        <title>Broad Genomic Sampling Reveals a Smut Pathogenic Ancestry of the Fungal Clade Ustilaginomycotina.</title>
        <authorList>
            <person name="Kijpornyongpan T."/>
            <person name="Mondo S.J."/>
            <person name="Barry K."/>
            <person name="Sandor L."/>
            <person name="Lee J."/>
            <person name="Lipzen A."/>
            <person name="Pangilinan J."/>
            <person name="LaButti K."/>
            <person name="Hainaut M."/>
            <person name="Henrissat B."/>
            <person name="Grigoriev I.V."/>
            <person name="Spatafora J.W."/>
            <person name="Aime M.C."/>
        </authorList>
    </citation>
    <scope>NUCLEOTIDE SEQUENCE [LARGE SCALE GENOMIC DNA]</scope>
    <source>
        <strain evidence="6 7">MCA 4718</strain>
    </source>
</reference>
<dbReference type="InterPro" id="IPR004911">
    <property type="entry name" value="Interferon-induced_GILT"/>
</dbReference>
<evidence type="ECO:0000256" key="4">
    <source>
        <dbReference type="ARBA" id="ARBA00022729"/>
    </source>
</evidence>
<dbReference type="Pfam" id="PF03227">
    <property type="entry name" value="GILT"/>
    <property type="match status" value="1"/>
</dbReference>
<dbReference type="RefSeq" id="XP_025347268.1">
    <property type="nucleotide sequence ID" value="XM_025490362.1"/>
</dbReference>
<sequence length="206" mass="23128">SIPSPAMLRCPDAIAAESAFQSVIDRINEKIQLEFSYIGSLDEEEDYGVKCMHGPQECAGNIQQLCVQRILRPSRAGRDFDLSPSAAQRKVWDFVGCQDYDGAAHIGSPSLAKECLSTIRGPRWIEDGVKECVEGKQGRKLLQESVKRSEKLGITKSATIQLEGKTICIRDGGQWKDCDGGHETRDFVRQIEEAWDEKMRQRRLLD</sequence>
<dbReference type="GO" id="GO:0005576">
    <property type="term" value="C:extracellular region"/>
    <property type="evidence" value="ECO:0007669"/>
    <property type="project" value="UniProtKB-SubCell"/>
</dbReference>
<evidence type="ECO:0000256" key="2">
    <source>
        <dbReference type="ARBA" id="ARBA00005679"/>
    </source>
</evidence>